<evidence type="ECO:0000313" key="4">
    <source>
        <dbReference type="Proteomes" id="UP000321960"/>
    </source>
</evidence>
<dbReference type="EMBL" id="BJZU01000212">
    <property type="protein sequence ID" value="GEP07936.1"/>
    <property type="molecule type" value="Genomic_DNA"/>
</dbReference>
<organism evidence="2 4">
    <name type="scientific">Methylobacterium oxalidis</name>
    <dbReference type="NCBI Taxonomy" id="944322"/>
    <lineage>
        <taxon>Bacteria</taxon>
        <taxon>Pseudomonadati</taxon>
        <taxon>Pseudomonadota</taxon>
        <taxon>Alphaproteobacteria</taxon>
        <taxon>Hyphomicrobiales</taxon>
        <taxon>Methylobacteriaceae</taxon>
        <taxon>Methylobacterium</taxon>
    </lineage>
</organism>
<keyword evidence="5" id="KW-1185">Reference proteome</keyword>
<sequence>MREQARDFEREQYMLANKVFADQTGEQRMHALEAIKAYGVLSIKTLFLLNGGAILALLTFTASFFSRSDHTMALVGISLAKQFVTAFYFFGAGLASAAIISGIAYVNYSALYHTYDTPGGLFLLINAKDREPTNDVHHRITVVTAWIAIGVACLGLACFLLGAWWVVSAFSVLGV</sequence>
<reference evidence="3" key="1">
    <citation type="journal article" date="2014" name="Int. J. Syst. Evol. Microbiol.">
        <title>Complete genome of a new Firmicutes species belonging to the dominant human colonic microbiota ('Ruminococcus bicirculans') reveals two chromosomes and a selective capacity to utilize plant glucans.</title>
        <authorList>
            <consortium name="NISC Comparative Sequencing Program"/>
            <person name="Wegmann U."/>
            <person name="Louis P."/>
            <person name="Goesmann A."/>
            <person name="Henrissat B."/>
            <person name="Duncan S.H."/>
            <person name="Flint H.J."/>
        </authorList>
    </citation>
    <scope>NUCLEOTIDE SEQUENCE</scope>
    <source>
        <strain evidence="3">NBRC 107715</strain>
    </source>
</reference>
<dbReference type="AlphaFoldDB" id="A0A512JDC5"/>
<evidence type="ECO:0000313" key="3">
    <source>
        <dbReference type="EMBL" id="GLS66018.1"/>
    </source>
</evidence>
<evidence type="ECO:0000313" key="2">
    <source>
        <dbReference type="EMBL" id="GEP07936.1"/>
    </source>
</evidence>
<accession>A0A512JDC5</accession>
<evidence type="ECO:0000256" key="1">
    <source>
        <dbReference type="SAM" id="Phobius"/>
    </source>
</evidence>
<feature type="transmembrane region" description="Helical" evidence="1">
    <location>
        <begin position="86"/>
        <end position="106"/>
    </location>
</feature>
<name>A0A512JDC5_9HYPH</name>
<dbReference type="EMBL" id="BSPK01000088">
    <property type="protein sequence ID" value="GLS66018.1"/>
    <property type="molecule type" value="Genomic_DNA"/>
</dbReference>
<gene>
    <name evidence="3" type="ORF">GCM10007888_44000</name>
    <name evidence="2" type="ORF">MOX02_59740</name>
</gene>
<keyword evidence="1" id="KW-0472">Membrane</keyword>
<reference evidence="3" key="4">
    <citation type="submission" date="2023-01" db="EMBL/GenBank/DDBJ databases">
        <title>Draft genome sequence of Methylobacterium oxalidis strain NBRC 107715.</title>
        <authorList>
            <person name="Sun Q."/>
            <person name="Mori K."/>
        </authorList>
    </citation>
    <scope>NUCLEOTIDE SEQUENCE</scope>
    <source>
        <strain evidence="3">NBRC 107715</strain>
    </source>
</reference>
<protein>
    <submittedName>
        <fullName evidence="2">Uncharacterized protein</fullName>
    </submittedName>
</protein>
<reference evidence="5" key="2">
    <citation type="journal article" date="2019" name="Int. J. Syst. Evol. Microbiol.">
        <title>The Global Catalogue of Microorganisms (GCM) 10K type strain sequencing project: providing services to taxonomists for standard genome sequencing and annotation.</title>
        <authorList>
            <consortium name="The Broad Institute Genomics Platform"/>
            <consortium name="The Broad Institute Genome Sequencing Center for Infectious Disease"/>
            <person name="Wu L."/>
            <person name="Ma J."/>
        </authorList>
    </citation>
    <scope>NUCLEOTIDE SEQUENCE [LARGE SCALE GENOMIC DNA]</scope>
    <source>
        <strain evidence="5">NBRC 107715</strain>
    </source>
</reference>
<dbReference type="Proteomes" id="UP001156856">
    <property type="component" value="Unassembled WGS sequence"/>
</dbReference>
<dbReference type="Proteomes" id="UP000321960">
    <property type="component" value="Unassembled WGS sequence"/>
</dbReference>
<keyword evidence="1" id="KW-1133">Transmembrane helix</keyword>
<reference evidence="2 4" key="3">
    <citation type="submission" date="2019-07" db="EMBL/GenBank/DDBJ databases">
        <title>Whole genome shotgun sequence of Methylobacterium oxalidis NBRC 107715.</title>
        <authorList>
            <person name="Hosoyama A."/>
            <person name="Uohara A."/>
            <person name="Ohji S."/>
            <person name="Ichikawa N."/>
        </authorList>
    </citation>
    <scope>NUCLEOTIDE SEQUENCE [LARGE SCALE GENOMIC DNA]</scope>
    <source>
        <strain evidence="2 4">NBRC 107715</strain>
    </source>
</reference>
<keyword evidence="1" id="KW-0812">Transmembrane</keyword>
<comment type="caution">
    <text evidence="2">The sequence shown here is derived from an EMBL/GenBank/DDBJ whole genome shotgun (WGS) entry which is preliminary data.</text>
</comment>
<evidence type="ECO:0000313" key="5">
    <source>
        <dbReference type="Proteomes" id="UP001156856"/>
    </source>
</evidence>
<proteinExistence type="predicted"/>
<feature type="transmembrane region" description="Helical" evidence="1">
    <location>
        <begin position="140"/>
        <end position="167"/>
    </location>
</feature>
<feature type="transmembrane region" description="Helical" evidence="1">
    <location>
        <begin position="46"/>
        <end position="66"/>
    </location>
</feature>